<sequence>MEHEIKILKEHNFRHKIALFAVVGFLFVISFVVISISRQLANSDGLTLRSRAEEANPSLFSGNQTSQNNDFNNNNPSLNNQKIDNIQSCCDAQYYRSGPDLGPLCNPGLGGCDKPDCMIKCDGATYNRWPGRWSEESCAAKAKDVCGCYPAQEFCVPVPNDTPIVLPGPEATVAPTASPTATLIPSPTTPSNCRGVAYPSQNNQGLAMGCYGNRFNQAQIRCYQGRIYQTFCNARSMGNNICYSSDQWQQIANQVCCSGECQNAQTQNRTLIITAPTNP</sequence>
<dbReference type="Proteomes" id="UP000177418">
    <property type="component" value="Unassembled WGS sequence"/>
</dbReference>
<name>A0A1F7JIK1_9BACT</name>
<feature type="compositionally biased region" description="Low complexity" evidence="1">
    <location>
        <begin position="63"/>
        <end position="77"/>
    </location>
</feature>
<gene>
    <name evidence="3" type="ORF">A3H78_01100</name>
</gene>
<comment type="caution">
    <text evidence="3">The sequence shown here is derived from an EMBL/GenBank/DDBJ whole genome shotgun (WGS) entry which is preliminary data.</text>
</comment>
<keyword evidence="2" id="KW-1133">Transmembrane helix</keyword>
<evidence type="ECO:0000256" key="1">
    <source>
        <dbReference type="SAM" id="MobiDB-lite"/>
    </source>
</evidence>
<organism evidence="3 4">
    <name type="scientific">Candidatus Roizmanbacteria bacterium RIFCSPLOWO2_02_FULL_36_11</name>
    <dbReference type="NCBI Taxonomy" id="1802071"/>
    <lineage>
        <taxon>Bacteria</taxon>
        <taxon>Candidatus Roizmaniibacteriota</taxon>
    </lineage>
</organism>
<evidence type="ECO:0000313" key="3">
    <source>
        <dbReference type="EMBL" id="OGK55440.1"/>
    </source>
</evidence>
<protein>
    <submittedName>
        <fullName evidence="3">Uncharacterized protein</fullName>
    </submittedName>
</protein>
<keyword evidence="2" id="KW-0812">Transmembrane</keyword>
<feature type="region of interest" description="Disordered" evidence="1">
    <location>
        <begin position="58"/>
        <end position="77"/>
    </location>
</feature>
<dbReference type="EMBL" id="MGAV01000003">
    <property type="protein sequence ID" value="OGK55440.1"/>
    <property type="molecule type" value="Genomic_DNA"/>
</dbReference>
<dbReference type="AlphaFoldDB" id="A0A1F7JIK1"/>
<accession>A0A1F7JIK1</accession>
<evidence type="ECO:0000313" key="4">
    <source>
        <dbReference type="Proteomes" id="UP000177418"/>
    </source>
</evidence>
<reference evidence="3 4" key="1">
    <citation type="journal article" date="2016" name="Nat. Commun.">
        <title>Thousands of microbial genomes shed light on interconnected biogeochemical processes in an aquifer system.</title>
        <authorList>
            <person name="Anantharaman K."/>
            <person name="Brown C.T."/>
            <person name="Hug L.A."/>
            <person name="Sharon I."/>
            <person name="Castelle C.J."/>
            <person name="Probst A.J."/>
            <person name="Thomas B.C."/>
            <person name="Singh A."/>
            <person name="Wilkins M.J."/>
            <person name="Karaoz U."/>
            <person name="Brodie E.L."/>
            <person name="Williams K.H."/>
            <person name="Hubbard S.S."/>
            <person name="Banfield J.F."/>
        </authorList>
    </citation>
    <scope>NUCLEOTIDE SEQUENCE [LARGE SCALE GENOMIC DNA]</scope>
</reference>
<feature type="transmembrane region" description="Helical" evidence="2">
    <location>
        <begin position="17"/>
        <end position="36"/>
    </location>
</feature>
<keyword evidence="2" id="KW-0472">Membrane</keyword>
<evidence type="ECO:0000256" key="2">
    <source>
        <dbReference type="SAM" id="Phobius"/>
    </source>
</evidence>
<proteinExistence type="predicted"/>